<dbReference type="PANTHER" id="PTHR33452">
    <property type="entry name" value="OXIDOREDUCTASE CATD-RELATED"/>
    <property type="match status" value="1"/>
</dbReference>
<gene>
    <name evidence="9" type="ORF">MNODULE_08500</name>
</gene>
<keyword evidence="6 8" id="KW-0472">Membrane</keyword>
<dbReference type="Pfam" id="PF07681">
    <property type="entry name" value="DoxX"/>
    <property type="match status" value="1"/>
</dbReference>
<protein>
    <submittedName>
        <fullName evidence="9">DoxX family protein</fullName>
    </submittedName>
</protein>
<dbReference type="AlphaFoldDB" id="A0A7X6DP97"/>
<evidence type="ECO:0000256" key="7">
    <source>
        <dbReference type="SAM" id="MobiDB-lite"/>
    </source>
</evidence>
<evidence type="ECO:0000256" key="4">
    <source>
        <dbReference type="ARBA" id="ARBA00022692"/>
    </source>
</evidence>
<feature type="transmembrane region" description="Helical" evidence="8">
    <location>
        <begin position="52"/>
        <end position="74"/>
    </location>
</feature>
<dbReference type="InterPro" id="IPR032808">
    <property type="entry name" value="DoxX"/>
</dbReference>
<keyword evidence="3" id="KW-1003">Cell membrane</keyword>
<evidence type="ECO:0000256" key="1">
    <source>
        <dbReference type="ARBA" id="ARBA00004651"/>
    </source>
</evidence>
<evidence type="ECO:0000313" key="9">
    <source>
        <dbReference type="EMBL" id="NKE70777.1"/>
    </source>
</evidence>
<accession>A0A7X6DP97</accession>
<evidence type="ECO:0000256" key="8">
    <source>
        <dbReference type="SAM" id="Phobius"/>
    </source>
</evidence>
<organism evidence="9 10">
    <name type="scientific">Candidatus Manganitrophus noduliformans</name>
    <dbReference type="NCBI Taxonomy" id="2606439"/>
    <lineage>
        <taxon>Bacteria</taxon>
        <taxon>Pseudomonadati</taxon>
        <taxon>Nitrospirota</taxon>
        <taxon>Nitrospiria</taxon>
        <taxon>Candidatus Troglogloeales</taxon>
        <taxon>Candidatus Manganitrophaceae</taxon>
        <taxon>Candidatus Manganitrophus</taxon>
    </lineage>
</organism>
<proteinExistence type="inferred from homology"/>
<comment type="similarity">
    <text evidence="2">Belongs to the DoxX family.</text>
</comment>
<evidence type="ECO:0000256" key="5">
    <source>
        <dbReference type="ARBA" id="ARBA00022989"/>
    </source>
</evidence>
<comment type="subcellular location">
    <subcellularLocation>
        <location evidence="1">Cell membrane</location>
        <topology evidence="1">Multi-pass membrane protein</topology>
    </subcellularLocation>
</comment>
<keyword evidence="10" id="KW-1185">Reference proteome</keyword>
<feature type="region of interest" description="Disordered" evidence="7">
    <location>
        <begin position="131"/>
        <end position="150"/>
    </location>
</feature>
<sequence length="150" mass="16470">MEVPMKTDWHDYLALFGRIFIAAIFFMSGINKILAPGATQEMMAQAGMPLPGLFLVGAIVLEIGGALSLLFGAFTFWGSLALLIFMIPTTLIFHTNFADPNQMIHFMKNLAMIGGILYVMGAGPGRISVDAKRKPESYRRTEADARRRAA</sequence>
<name>A0A7X6DP97_9BACT</name>
<evidence type="ECO:0000256" key="6">
    <source>
        <dbReference type="ARBA" id="ARBA00023136"/>
    </source>
</evidence>
<feature type="transmembrane region" description="Helical" evidence="8">
    <location>
        <begin position="80"/>
        <end position="98"/>
    </location>
</feature>
<reference evidence="9 10" key="1">
    <citation type="journal article" date="2020" name="Nature">
        <title>Bacterial chemolithoautotrophy via manganese oxidation.</title>
        <authorList>
            <person name="Yu H."/>
            <person name="Leadbetter J.R."/>
        </authorList>
    </citation>
    <scope>NUCLEOTIDE SEQUENCE [LARGE SCALE GENOMIC DNA]</scope>
    <source>
        <strain evidence="9 10">Mn-1</strain>
    </source>
</reference>
<keyword evidence="4 8" id="KW-0812">Transmembrane</keyword>
<dbReference type="PANTHER" id="PTHR33452:SF1">
    <property type="entry name" value="INNER MEMBRANE PROTEIN YPHA-RELATED"/>
    <property type="match status" value="1"/>
</dbReference>
<keyword evidence="5 8" id="KW-1133">Transmembrane helix</keyword>
<evidence type="ECO:0000256" key="3">
    <source>
        <dbReference type="ARBA" id="ARBA00022475"/>
    </source>
</evidence>
<evidence type="ECO:0000313" key="10">
    <source>
        <dbReference type="Proteomes" id="UP000534783"/>
    </source>
</evidence>
<feature type="transmembrane region" description="Helical" evidence="8">
    <location>
        <begin position="110"/>
        <end position="129"/>
    </location>
</feature>
<dbReference type="Proteomes" id="UP000534783">
    <property type="component" value="Unassembled WGS sequence"/>
</dbReference>
<dbReference type="GO" id="GO:0005886">
    <property type="term" value="C:plasma membrane"/>
    <property type="evidence" value="ECO:0007669"/>
    <property type="project" value="UniProtKB-SubCell"/>
</dbReference>
<comment type="caution">
    <text evidence="9">The sequence shown here is derived from an EMBL/GenBank/DDBJ whole genome shotgun (WGS) entry which is preliminary data.</text>
</comment>
<evidence type="ECO:0000256" key="2">
    <source>
        <dbReference type="ARBA" id="ARBA00006679"/>
    </source>
</evidence>
<feature type="transmembrane region" description="Helical" evidence="8">
    <location>
        <begin position="12"/>
        <end position="31"/>
    </location>
</feature>
<dbReference type="EMBL" id="VTOW01000001">
    <property type="protein sequence ID" value="NKE70777.1"/>
    <property type="molecule type" value="Genomic_DNA"/>
</dbReference>
<dbReference type="InterPro" id="IPR051907">
    <property type="entry name" value="DoxX-like_oxidoreductase"/>
</dbReference>